<dbReference type="Proteomes" id="UP000325292">
    <property type="component" value="Chromosome"/>
</dbReference>
<sequence>MDFSSLRMVRFRSFETVVGRLRNPFGAIPMFIIRTFLAETKFLRGIVDINFVSIWRSMYTDCSSESVILCPMDRVFHFKEEVVHECHDFKGV</sequence>
<accession>A0ABM6RU76</accession>
<evidence type="ECO:0000313" key="2">
    <source>
        <dbReference type="Proteomes" id="UP000325292"/>
    </source>
</evidence>
<evidence type="ECO:0000313" key="1">
    <source>
        <dbReference type="EMBL" id="AUW95058.1"/>
    </source>
</evidence>
<name>A0ABM6RU76_9FIRM</name>
<gene>
    <name evidence="1" type="ORF">BXT84_14750</name>
</gene>
<proteinExistence type="predicted"/>
<organism evidence="1 2">
    <name type="scientific">Sulfobacillus thermotolerans</name>
    <dbReference type="NCBI Taxonomy" id="338644"/>
    <lineage>
        <taxon>Bacteria</taxon>
        <taxon>Bacillati</taxon>
        <taxon>Bacillota</taxon>
        <taxon>Clostridia</taxon>
        <taxon>Eubacteriales</taxon>
        <taxon>Clostridiales Family XVII. Incertae Sedis</taxon>
        <taxon>Sulfobacillus</taxon>
    </lineage>
</organism>
<dbReference type="EMBL" id="CP019454">
    <property type="protein sequence ID" value="AUW95058.1"/>
    <property type="molecule type" value="Genomic_DNA"/>
</dbReference>
<reference evidence="1 2" key="1">
    <citation type="journal article" date="2019" name="Sci. Rep.">
        <title>Sulfobacillus thermotolerans: new insights into resistance and metabolic capacities of acidophilic chemolithotrophs.</title>
        <authorList>
            <person name="Panyushkina A.E."/>
            <person name="Babenko V.V."/>
            <person name="Nikitina A.S."/>
            <person name="Selezneva O.V."/>
            <person name="Tsaplina I.A."/>
            <person name="Letarova M.A."/>
            <person name="Kostryukova E.S."/>
            <person name="Letarov A.V."/>
        </authorList>
    </citation>
    <scope>NUCLEOTIDE SEQUENCE [LARGE SCALE GENOMIC DNA]</scope>
    <source>
        <strain evidence="1 2">Kr1</strain>
    </source>
</reference>
<protein>
    <submittedName>
        <fullName evidence="1">Uncharacterized protein</fullName>
    </submittedName>
</protein>
<keyword evidence="2" id="KW-1185">Reference proteome</keyword>